<sequence length="310" mass="36415">MSKSIPQKEIRQHNKFSESIVRKSALSKNIVYLLLNQLSPNDPNEKFYTFSYADLSEKIGTKVTRENMNSACELLMKPITIKNWEGTTDWKTVFFTDARYNDGLLQLKINPTCRPFFFDLKEQFTSYSLNTAIALKSKYSKQVYELLMQWKMKGGCTYDKDELCKILGVPKVTQASWTRLCEKVLDVAQREINEVADIKMKYEGIKRGRGYKKVKFTFTKQKERAQDKALTGEEWLRIEEAIQSKELLNELIRFIPIMIKDLSRFMKIKNEKFIKRAFTQAFLLQYANFDCGFKEEFDFNIDAYKPILTN</sequence>
<protein>
    <recommendedName>
        <fullName evidence="2">Initiator Rep protein WH1 domain-containing protein</fullName>
    </recommendedName>
</protein>
<proteinExistence type="inferred from homology"/>
<dbReference type="InterPro" id="IPR036390">
    <property type="entry name" value="WH_DNA-bd_sf"/>
</dbReference>
<accession>A0ABN6LLN3</accession>
<evidence type="ECO:0000256" key="1">
    <source>
        <dbReference type="ARBA" id="ARBA00038283"/>
    </source>
</evidence>
<evidence type="ECO:0000313" key="3">
    <source>
        <dbReference type="EMBL" id="BDD02507.1"/>
    </source>
</evidence>
<reference evidence="3 4" key="1">
    <citation type="submission" date="2021-12" db="EMBL/GenBank/DDBJ databases">
        <title>Genome sequencing of bacteria with rrn-lacking chromosome and rrn-plasmid.</title>
        <authorList>
            <person name="Anda M."/>
            <person name="Iwasaki W."/>
        </authorList>
    </citation>
    <scope>NUCLEOTIDE SEQUENCE [LARGE SCALE GENOMIC DNA]</scope>
    <source>
        <strain evidence="3 4">NBRC 101262</strain>
        <plasmid evidence="3 4">pPPrrn</plasmid>
    </source>
</reference>
<dbReference type="Pfam" id="PF21205">
    <property type="entry name" value="Rep3_C"/>
    <property type="match status" value="1"/>
</dbReference>
<dbReference type="InterPro" id="IPR036388">
    <property type="entry name" value="WH-like_DNA-bd_sf"/>
</dbReference>
<dbReference type="EMBL" id="AP025304">
    <property type="protein sequence ID" value="BDD02507.1"/>
    <property type="molecule type" value="Genomic_DNA"/>
</dbReference>
<evidence type="ECO:0000259" key="2">
    <source>
        <dbReference type="Pfam" id="PF01051"/>
    </source>
</evidence>
<comment type="similarity">
    <text evidence="1">Belongs to the initiator RepB protein family.</text>
</comment>
<dbReference type="Gene3D" id="1.10.10.10">
    <property type="entry name" value="Winged helix-like DNA-binding domain superfamily/Winged helix DNA-binding domain"/>
    <property type="match status" value="2"/>
</dbReference>
<dbReference type="SUPFAM" id="SSF46785">
    <property type="entry name" value="Winged helix' DNA-binding domain"/>
    <property type="match status" value="2"/>
</dbReference>
<geneLocation type="plasmid" evidence="3 4">
    <name>pPPrrn</name>
</geneLocation>
<dbReference type="Proteomes" id="UP001354989">
    <property type="component" value="Plasmid pPPrrn"/>
</dbReference>
<organism evidence="3 4">
    <name type="scientific">Persicobacter psychrovividus</name>
    <dbReference type="NCBI Taxonomy" id="387638"/>
    <lineage>
        <taxon>Bacteria</taxon>
        <taxon>Pseudomonadati</taxon>
        <taxon>Bacteroidota</taxon>
        <taxon>Cytophagia</taxon>
        <taxon>Cytophagales</taxon>
        <taxon>Persicobacteraceae</taxon>
        <taxon>Persicobacter</taxon>
    </lineage>
</organism>
<feature type="domain" description="Initiator Rep protein WH1" evidence="2">
    <location>
        <begin position="10"/>
        <end position="148"/>
    </location>
</feature>
<dbReference type="InterPro" id="IPR000525">
    <property type="entry name" value="Initiator_Rep_WH1"/>
</dbReference>
<evidence type="ECO:0000313" key="4">
    <source>
        <dbReference type="Proteomes" id="UP001354989"/>
    </source>
</evidence>
<dbReference type="RefSeq" id="WP_338399688.1">
    <property type="nucleotide sequence ID" value="NZ_AP025304.1"/>
</dbReference>
<name>A0ABN6LLN3_9BACT</name>
<gene>
    <name evidence="3" type="ORF">PEPS_47870</name>
</gene>
<keyword evidence="3" id="KW-0614">Plasmid</keyword>
<dbReference type="Pfam" id="PF01051">
    <property type="entry name" value="Rep3_N"/>
    <property type="match status" value="1"/>
</dbReference>
<keyword evidence="4" id="KW-1185">Reference proteome</keyword>